<dbReference type="InterPro" id="IPR029787">
    <property type="entry name" value="Nucleotide_cyclase"/>
</dbReference>
<feature type="domain" description="GGDEF" evidence="5">
    <location>
        <begin position="285"/>
        <end position="418"/>
    </location>
</feature>
<dbReference type="InterPro" id="IPR050469">
    <property type="entry name" value="Diguanylate_Cyclase"/>
</dbReference>
<dbReference type="PROSITE" id="PS50887">
    <property type="entry name" value="GGDEF"/>
    <property type="match status" value="1"/>
</dbReference>
<dbReference type="Pfam" id="PF00990">
    <property type="entry name" value="GGDEF"/>
    <property type="match status" value="1"/>
</dbReference>
<dbReference type="CDD" id="cd01949">
    <property type="entry name" value="GGDEF"/>
    <property type="match status" value="1"/>
</dbReference>
<dbReference type="FunFam" id="3.30.70.270:FF:000001">
    <property type="entry name" value="Diguanylate cyclase domain protein"/>
    <property type="match status" value="1"/>
</dbReference>
<reference evidence="6 7" key="1">
    <citation type="submission" date="2007-03" db="EMBL/GenBank/DDBJ databases">
        <title>Complete sequence of Desulfotomaculum reducens MI-1.</title>
        <authorList>
            <consortium name="US DOE Joint Genome Institute"/>
            <person name="Copeland A."/>
            <person name="Lucas S."/>
            <person name="Lapidus A."/>
            <person name="Barry K."/>
            <person name="Detter J.C."/>
            <person name="Glavina del Rio T."/>
            <person name="Hammon N."/>
            <person name="Israni S."/>
            <person name="Dalin E."/>
            <person name="Tice H."/>
            <person name="Pitluck S."/>
            <person name="Sims D."/>
            <person name="Brettin T."/>
            <person name="Bruce D."/>
            <person name="Han C."/>
            <person name="Tapia R."/>
            <person name="Schmutz J."/>
            <person name="Larimer F."/>
            <person name="Land M."/>
            <person name="Hauser L."/>
            <person name="Kyrpides N."/>
            <person name="Kim E."/>
            <person name="Tebo B.M."/>
            <person name="Richardson P."/>
        </authorList>
    </citation>
    <scope>NUCLEOTIDE SEQUENCE [LARGE SCALE GENOMIC DNA]</scope>
    <source>
        <strain evidence="6 7">MI-1</strain>
    </source>
</reference>
<dbReference type="KEGG" id="drm:Dred_1554"/>
<dbReference type="InterPro" id="IPR000160">
    <property type="entry name" value="GGDEF_dom"/>
</dbReference>
<evidence type="ECO:0000313" key="6">
    <source>
        <dbReference type="EMBL" id="ABO50082.1"/>
    </source>
</evidence>
<keyword evidence="3" id="KW-0597">Phosphoprotein</keyword>
<dbReference type="HOGENOM" id="CLU_000445_11_28_9"/>
<dbReference type="AlphaFoldDB" id="A4J4S9"/>
<dbReference type="GO" id="GO:0052621">
    <property type="term" value="F:diguanylate cyclase activity"/>
    <property type="evidence" value="ECO:0007669"/>
    <property type="project" value="TreeGrafter"/>
</dbReference>
<dbReference type="PROSITE" id="PS50110">
    <property type="entry name" value="RESPONSE_REGULATORY"/>
    <property type="match status" value="1"/>
</dbReference>
<dbReference type="RefSeq" id="WP_011877898.1">
    <property type="nucleotide sequence ID" value="NC_009253.1"/>
</dbReference>
<dbReference type="SUPFAM" id="SSF52172">
    <property type="entry name" value="CheY-like"/>
    <property type="match status" value="1"/>
</dbReference>
<evidence type="ECO:0000259" key="5">
    <source>
        <dbReference type="PROSITE" id="PS50887"/>
    </source>
</evidence>
<dbReference type="Gene3D" id="3.40.50.2300">
    <property type="match status" value="1"/>
</dbReference>
<dbReference type="Gene3D" id="3.30.70.270">
    <property type="match status" value="1"/>
</dbReference>
<evidence type="ECO:0000259" key="4">
    <source>
        <dbReference type="PROSITE" id="PS50110"/>
    </source>
</evidence>
<dbReference type="Pfam" id="PF00072">
    <property type="entry name" value="Response_reg"/>
    <property type="match status" value="1"/>
</dbReference>
<dbReference type="Proteomes" id="UP000001556">
    <property type="component" value="Chromosome"/>
</dbReference>
<evidence type="ECO:0000256" key="1">
    <source>
        <dbReference type="ARBA" id="ARBA00018672"/>
    </source>
</evidence>
<dbReference type="Gene3D" id="1.20.120.160">
    <property type="entry name" value="HPT domain"/>
    <property type="match status" value="1"/>
</dbReference>
<evidence type="ECO:0000313" key="7">
    <source>
        <dbReference type="Proteomes" id="UP000001556"/>
    </source>
</evidence>
<dbReference type="PANTHER" id="PTHR45138">
    <property type="entry name" value="REGULATORY COMPONENTS OF SENSORY TRANSDUCTION SYSTEM"/>
    <property type="match status" value="1"/>
</dbReference>
<dbReference type="eggNOG" id="COG3706">
    <property type="taxonomic scope" value="Bacteria"/>
</dbReference>
<feature type="modified residue" description="4-aspartylphosphate" evidence="3">
    <location>
        <position position="178"/>
    </location>
</feature>
<dbReference type="GO" id="GO:0005886">
    <property type="term" value="C:plasma membrane"/>
    <property type="evidence" value="ECO:0007669"/>
    <property type="project" value="TreeGrafter"/>
</dbReference>
<dbReference type="InterPro" id="IPR036641">
    <property type="entry name" value="HPT_dom_sf"/>
</dbReference>
<dbReference type="PANTHER" id="PTHR45138:SF9">
    <property type="entry name" value="DIGUANYLATE CYCLASE DGCM-RELATED"/>
    <property type="match status" value="1"/>
</dbReference>
<dbReference type="EMBL" id="CP000612">
    <property type="protein sequence ID" value="ABO50082.1"/>
    <property type="molecule type" value="Genomic_DNA"/>
</dbReference>
<dbReference type="GO" id="GO:0043709">
    <property type="term" value="P:cell adhesion involved in single-species biofilm formation"/>
    <property type="evidence" value="ECO:0007669"/>
    <property type="project" value="TreeGrafter"/>
</dbReference>
<dbReference type="SMART" id="SM00267">
    <property type="entry name" value="GGDEF"/>
    <property type="match status" value="1"/>
</dbReference>
<dbReference type="InterPro" id="IPR011006">
    <property type="entry name" value="CheY-like_superfamily"/>
</dbReference>
<dbReference type="CDD" id="cd17574">
    <property type="entry name" value="REC_OmpR"/>
    <property type="match status" value="1"/>
</dbReference>
<gene>
    <name evidence="6" type="ordered locus">Dred_1554</name>
</gene>
<evidence type="ECO:0000256" key="2">
    <source>
        <dbReference type="ARBA" id="ARBA00024867"/>
    </source>
</evidence>
<dbReference type="NCBIfam" id="TIGR00254">
    <property type="entry name" value="GGDEF"/>
    <property type="match status" value="1"/>
</dbReference>
<dbReference type="SMART" id="SM00448">
    <property type="entry name" value="REC"/>
    <property type="match status" value="1"/>
</dbReference>
<dbReference type="GO" id="GO:1902201">
    <property type="term" value="P:negative regulation of bacterial-type flagellum-dependent cell motility"/>
    <property type="evidence" value="ECO:0007669"/>
    <property type="project" value="TreeGrafter"/>
</dbReference>
<accession>A4J4S9</accession>
<name>A4J4S9_DESRM</name>
<comment type="function">
    <text evidence="2">May play the central regulatory role in sporulation. It may be an element of the effector pathway responsible for the activation of sporulation genes in response to nutritional stress. Spo0A may act in concert with spo0H (a sigma factor) to control the expression of some genes that are critical to the sporulation process.</text>
</comment>
<dbReference type="STRING" id="349161.Dred_1554"/>
<keyword evidence="7" id="KW-1185">Reference proteome</keyword>
<protein>
    <recommendedName>
        <fullName evidence="1">Stage 0 sporulation protein A homolog</fullName>
    </recommendedName>
</protein>
<dbReference type="SUPFAM" id="SSF55073">
    <property type="entry name" value="Nucleotide cyclase"/>
    <property type="match status" value="1"/>
</dbReference>
<dbReference type="InterPro" id="IPR043128">
    <property type="entry name" value="Rev_trsase/Diguanyl_cyclase"/>
</dbReference>
<proteinExistence type="predicted"/>
<feature type="domain" description="Response regulatory" evidence="4">
    <location>
        <begin position="128"/>
        <end position="245"/>
    </location>
</feature>
<dbReference type="GO" id="GO:0000160">
    <property type="term" value="P:phosphorelay signal transduction system"/>
    <property type="evidence" value="ECO:0007669"/>
    <property type="project" value="InterPro"/>
</dbReference>
<evidence type="ECO:0000256" key="3">
    <source>
        <dbReference type="PROSITE-ProRule" id="PRU00169"/>
    </source>
</evidence>
<sequence length="419" mass="47473">MVQPFLTQKTLNKIKGLFIKETIRKAAVVRAAILNYAKEQELKSVLEEEIYVVFHSLKGTGKSVGFPEITNIAANALETIQKTMEGEISLRLFKARIEAYLCEIEEILPRDATDVNDEEVVLKKSQGTVLVVDDDATLVQAVKERLTLDGFEVLEATSAREAVSILKRKQVIDLMIIDIVMPEGNGFELCAKIRKEKVYEDTPIIFMTAETSLDKKLEGFKIGADDYVVKPISLDEIAAKVQAIVNRTRRYKMKLQYDELTEAYNRSFLQEKVQEEMARSKRTGKCFGFCMIDIDHFKKVNDTYGHLVGDEILRAFVKFLKLRIRLSDAVIRYGGEEFVLVLSQIAFDEANRIVNRLREDFSKQKFEVNGESFSVSFSAGVAVYPDDSQSLTDLIAAADRALYHAKQSGRNKICCCERN</sequence>
<organism evidence="6 7">
    <name type="scientific">Desulforamulus reducens (strain ATCC BAA-1160 / DSM 100696 / MI-1)</name>
    <name type="common">Desulfotomaculum reducens</name>
    <dbReference type="NCBI Taxonomy" id="349161"/>
    <lineage>
        <taxon>Bacteria</taxon>
        <taxon>Bacillati</taxon>
        <taxon>Bacillota</taxon>
        <taxon>Clostridia</taxon>
        <taxon>Eubacteriales</taxon>
        <taxon>Peptococcaceae</taxon>
        <taxon>Desulforamulus</taxon>
    </lineage>
</organism>
<dbReference type="SUPFAM" id="SSF47226">
    <property type="entry name" value="Histidine-containing phosphotransfer domain, HPT domain"/>
    <property type="match status" value="1"/>
</dbReference>
<dbReference type="InterPro" id="IPR001789">
    <property type="entry name" value="Sig_transdc_resp-reg_receiver"/>
</dbReference>